<evidence type="ECO:0000313" key="1">
    <source>
        <dbReference type="EMBL" id="PWB95356.1"/>
    </source>
</evidence>
<dbReference type="Proteomes" id="UP000245137">
    <property type="component" value="Unassembled WGS sequence"/>
</dbReference>
<dbReference type="EMBL" id="PUIV01000002">
    <property type="protein sequence ID" value="PWB95356.1"/>
    <property type="molecule type" value="Genomic_DNA"/>
</dbReference>
<accession>A0A2U1SUT2</accession>
<protein>
    <submittedName>
        <fullName evidence="1">Uncharacterized protein</fullName>
    </submittedName>
</protein>
<comment type="caution">
    <text evidence="1">The sequence shown here is derived from an EMBL/GenBank/DDBJ whole genome shotgun (WGS) entry which is preliminary data.</text>
</comment>
<keyword evidence="2" id="KW-1185">Reference proteome</keyword>
<name>A0A2U1SUT2_METSR</name>
<organism evidence="1 2">
    <name type="scientific">Methylosinus sporium</name>
    <dbReference type="NCBI Taxonomy" id="428"/>
    <lineage>
        <taxon>Bacteria</taxon>
        <taxon>Pseudomonadati</taxon>
        <taxon>Pseudomonadota</taxon>
        <taxon>Alphaproteobacteria</taxon>
        <taxon>Hyphomicrobiales</taxon>
        <taxon>Methylocystaceae</taxon>
        <taxon>Methylosinus</taxon>
    </lineage>
</organism>
<gene>
    <name evidence="1" type="ORF">C5689_02170</name>
</gene>
<evidence type="ECO:0000313" key="2">
    <source>
        <dbReference type="Proteomes" id="UP000245137"/>
    </source>
</evidence>
<dbReference type="AlphaFoldDB" id="A0A2U1SUT2"/>
<sequence>MRAPKQRRVVRGELLRPDVATMRLRSIIAERIANAIVLSQSCGVAFVDCRKLLVPSMRIRRGLQEPHDL</sequence>
<proteinExistence type="predicted"/>
<reference evidence="1 2" key="1">
    <citation type="journal article" date="2018" name="Appl. Microbiol. Biotechnol.">
        <title>Co-cultivation of the strictly anaerobic methanogen Methanosarcina barkeri with aerobic methanotrophs in an oxygen-limited membrane bioreactor.</title>
        <authorList>
            <person name="In 't Zandt M.H."/>
            <person name="van den Bosch T.J.M."/>
            <person name="Rijkers R."/>
            <person name="van Kessel M.A.H.J."/>
            <person name="Jetten M.S.M."/>
            <person name="Welte C.U."/>
        </authorList>
    </citation>
    <scope>NUCLEOTIDE SEQUENCE [LARGE SCALE GENOMIC DNA]</scope>
    <source>
        <strain evidence="1 2">DSM 17706</strain>
    </source>
</reference>